<gene>
    <name evidence="1" type="ORF">AMECASPLE_025501</name>
</gene>
<accession>A0ABV0Z2N1</accession>
<evidence type="ECO:0000313" key="1">
    <source>
        <dbReference type="EMBL" id="MEQ2300444.1"/>
    </source>
</evidence>
<sequence length="124" mass="13545">RENRFTRLIETASLLGTSLGQFASAGLREKQRDISVLFLFGQSLSGVPGGRDRTIGKEVLLYRQWHHGNSAVTVCLAVPEVTSRSKLLIQSAYAENPDSFSAGELHGLSSQLASFGFQVSSRYL</sequence>
<proteinExistence type="predicted"/>
<evidence type="ECO:0000313" key="2">
    <source>
        <dbReference type="Proteomes" id="UP001469553"/>
    </source>
</evidence>
<dbReference type="EMBL" id="JAHRIP010049541">
    <property type="protein sequence ID" value="MEQ2300444.1"/>
    <property type="molecule type" value="Genomic_DNA"/>
</dbReference>
<keyword evidence="2" id="KW-1185">Reference proteome</keyword>
<organism evidence="1 2">
    <name type="scientific">Ameca splendens</name>
    <dbReference type="NCBI Taxonomy" id="208324"/>
    <lineage>
        <taxon>Eukaryota</taxon>
        <taxon>Metazoa</taxon>
        <taxon>Chordata</taxon>
        <taxon>Craniata</taxon>
        <taxon>Vertebrata</taxon>
        <taxon>Euteleostomi</taxon>
        <taxon>Actinopterygii</taxon>
        <taxon>Neopterygii</taxon>
        <taxon>Teleostei</taxon>
        <taxon>Neoteleostei</taxon>
        <taxon>Acanthomorphata</taxon>
        <taxon>Ovalentaria</taxon>
        <taxon>Atherinomorphae</taxon>
        <taxon>Cyprinodontiformes</taxon>
        <taxon>Goodeidae</taxon>
        <taxon>Ameca</taxon>
    </lineage>
</organism>
<comment type="caution">
    <text evidence="1">The sequence shown here is derived from an EMBL/GenBank/DDBJ whole genome shotgun (WGS) entry which is preliminary data.</text>
</comment>
<reference evidence="1 2" key="1">
    <citation type="submission" date="2021-06" db="EMBL/GenBank/DDBJ databases">
        <authorList>
            <person name="Palmer J.M."/>
        </authorList>
    </citation>
    <scope>NUCLEOTIDE SEQUENCE [LARGE SCALE GENOMIC DNA]</scope>
    <source>
        <strain evidence="1 2">AS_MEX2019</strain>
        <tissue evidence="1">Muscle</tissue>
    </source>
</reference>
<name>A0ABV0Z2N1_9TELE</name>
<feature type="non-terminal residue" evidence="1">
    <location>
        <position position="1"/>
    </location>
</feature>
<dbReference type="Proteomes" id="UP001469553">
    <property type="component" value="Unassembled WGS sequence"/>
</dbReference>
<protein>
    <submittedName>
        <fullName evidence="1">Uncharacterized protein</fullName>
    </submittedName>
</protein>